<organism evidence="6 7">
    <name type="scientific">Fusarium denticulatum</name>
    <dbReference type="NCBI Taxonomy" id="48507"/>
    <lineage>
        <taxon>Eukaryota</taxon>
        <taxon>Fungi</taxon>
        <taxon>Dikarya</taxon>
        <taxon>Ascomycota</taxon>
        <taxon>Pezizomycotina</taxon>
        <taxon>Sordariomycetes</taxon>
        <taxon>Hypocreomycetidae</taxon>
        <taxon>Hypocreales</taxon>
        <taxon>Nectriaceae</taxon>
        <taxon>Fusarium</taxon>
        <taxon>Fusarium fujikuroi species complex</taxon>
    </lineage>
</organism>
<evidence type="ECO:0000256" key="1">
    <source>
        <dbReference type="ARBA" id="ARBA00006484"/>
    </source>
</evidence>
<sequence>MALPLTGKLAIVTGASRGIGLSITKALAARGANLILAYTSASSADSTAKLASELSSKHSIKVVPVQADLGTVSGPASLISQAADAFSPLRIDILVNNAGVAYNDKVPDIKPEDFTKSYNVNVLGPLLLVQAAHPYLPTDRSGRIINLSSVSASLGFVGQSVYGGTKAALEAMTRTWAREFSERATVNAINPGPVRSEMYSRNSDEFKRLIKPFIQNAPLMAARPGIDDPEVVEEAKTAGGRAGEADEIAGIVAMLASPESAWCTGQVICANGGMIFVSQLTYKSVNASDPFEDVLNLEERFYSEGYQQGIKDGVQAGRIEGRSFGMQKGFEKFLESGRLASKAIVWANRIPHQDGTTSGETCTLPPLPKNARLEKNINTLYALVEPDTLSTENSDDAVQDFDDRVKRAQGKAKIVEKMAGSGGREAAGASPTA</sequence>
<dbReference type="CDD" id="cd05233">
    <property type="entry name" value="SDR_c"/>
    <property type="match status" value="1"/>
</dbReference>
<dbReference type="PRINTS" id="PR00081">
    <property type="entry name" value="GDHRDH"/>
</dbReference>
<keyword evidence="2" id="KW-0521">NADP</keyword>
<keyword evidence="7" id="KW-1185">Reference proteome</keyword>
<evidence type="ECO:0000256" key="4">
    <source>
        <dbReference type="RuleBase" id="RU000363"/>
    </source>
</evidence>
<evidence type="ECO:0000256" key="3">
    <source>
        <dbReference type="ARBA" id="ARBA00023002"/>
    </source>
</evidence>
<evidence type="ECO:0000313" key="7">
    <source>
        <dbReference type="Proteomes" id="UP000562682"/>
    </source>
</evidence>
<evidence type="ECO:0000256" key="2">
    <source>
        <dbReference type="ARBA" id="ARBA00022857"/>
    </source>
</evidence>
<dbReference type="InterPro" id="IPR036291">
    <property type="entry name" value="NAD(P)-bd_dom_sf"/>
</dbReference>
<keyword evidence="3" id="KW-0560">Oxidoreductase</keyword>
<comment type="caution">
    <text evidence="6">The sequence shown here is derived from an EMBL/GenBank/DDBJ whole genome shotgun (WGS) entry which is preliminary data.</text>
</comment>
<gene>
    <name evidence="6" type="ORF">FDENT_8547</name>
</gene>
<feature type="domain" description="Ketoreductase" evidence="5">
    <location>
        <begin position="8"/>
        <end position="197"/>
    </location>
</feature>
<dbReference type="SMART" id="SM00822">
    <property type="entry name" value="PKS_KR"/>
    <property type="match status" value="1"/>
</dbReference>
<reference evidence="6 7" key="1">
    <citation type="submission" date="2020-05" db="EMBL/GenBank/DDBJ databases">
        <title>Identification and distribution of gene clusters putatively required for synthesis of sphingolipid metabolism inhibitors in phylogenetically diverse species of the filamentous fungus Fusarium.</title>
        <authorList>
            <person name="Kim H.-S."/>
            <person name="Busman M."/>
            <person name="Brown D.W."/>
            <person name="Divon H."/>
            <person name="Uhlig S."/>
            <person name="Proctor R.H."/>
        </authorList>
    </citation>
    <scope>NUCLEOTIDE SEQUENCE [LARGE SCALE GENOMIC DNA]</scope>
    <source>
        <strain evidence="6 7">NRRL 25311</strain>
    </source>
</reference>
<dbReference type="InterPro" id="IPR019191">
    <property type="entry name" value="Essential_protein_Yae1_N"/>
</dbReference>
<proteinExistence type="inferred from homology"/>
<dbReference type="GO" id="GO:0016616">
    <property type="term" value="F:oxidoreductase activity, acting on the CH-OH group of donors, NAD or NADP as acceptor"/>
    <property type="evidence" value="ECO:0007669"/>
    <property type="project" value="TreeGrafter"/>
</dbReference>
<dbReference type="AlphaFoldDB" id="A0A8H5U2R7"/>
<dbReference type="PROSITE" id="PS00061">
    <property type="entry name" value="ADH_SHORT"/>
    <property type="match status" value="1"/>
</dbReference>
<evidence type="ECO:0000259" key="5">
    <source>
        <dbReference type="SMART" id="SM00822"/>
    </source>
</evidence>
<dbReference type="InterPro" id="IPR020904">
    <property type="entry name" value="Sc_DH/Rdtase_CS"/>
</dbReference>
<dbReference type="PANTHER" id="PTHR42760:SF111">
    <property type="entry name" value="3-OXOACYL-(ACYL-CARRIER-PROTEIN) REDUCTASE (AFU_ORTHOLOGUE AFUA_1G10100)"/>
    <property type="match status" value="1"/>
</dbReference>
<dbReference type="GO" id="GO:0006633">
    <property type="term" value="P:fatty acid biosynthetic process"/>
    <property type="evidence" value="ECO:0007669"/>
    <property type="project" value="TreeGrafter"/>
</dbReference>
<dbReference type="PRINTS" id="PR00080">
    <property type="entry name" value="SDRFAMILY"/>
</dbReference>
<dbReference type="FunFam" id="3.40.50.720:FF:000374">
    <property type="entry name" value="3-oxoacyl-(Acyl-carrier-protein) reductase"/>
    <property type="match status" value="1"/>
</dbReference>
<accession>A0A8H5U2R7</accession>
<dbReference type="Pfam" id="PF13561">
    <property type="entry name" value="adh_short_C2"/>
    <property type="match status" value="1"/>
</dbReference>
<dbReference type="GO" id="GO:0048038">
    <property type="term" value="F:quinone binding"/>
    <property type="evidence" value="ECO:0007669"/>
    <property type="project" value="TreeGrafter"/>
</dbReference>
<dbReference type="PANTHER" id="PTHR42760">
    <property type="entry name" value="SHORT-CHAIN DEHYDROGENASES/REDUCTASES FAMILY MEMBER"/>
    <property type="match status" value="1"/>
</dbReference>
<protein>
    <submittedName>
        <fullName evidence="6">3-oxoacyl-reductase</fullName>
    </submittedName>
</protein>
<dbReference type="Proteomes" id="UP000562682">
    <property type="component" value="Unassembled WGS sequence"/>
</dbReference>
<name>A0A8H5U2R7_9HYPO</name>
<dbReference type="Pfam" id="PF00106">
    <property type="entry name" value="adh_short"/>
    <property type="match status" value="1"/>
</dbReference>
<dbReference type="InterPro" id="IPR057326">
    <property type="entry name" value="KR_dom"/>
</dbReference>
<dbReference type="EMBL" id="JAAOAK010000250">
    <property type="protein sequence ID" value="KAF5679978.1"/>
    <property type="molecule type" value="Genomic_DNA"/>
</dbReference>
<dbReference type="Gene3D" id="3.40.50.720">
    <property type="entry name" value="NAD(P)-binding Rossmann-like Domain"/>
    <property type="match status" value="1"/>
</dbReference>
<dbReference type="InterPro" id="IPR002347">
    <property type="entry name" value="SDR_fam"/>
</dbReference>
<dbReference type="Pfam" id="PF09811">
    <property type="entry name" value="Yae1_N"/>
    <property type="match status" value="1"/>
</dbReference>
<evidence type="ECO:0000313" key="6">
    <source>
        <dbReference type="EMBL" id="KAF5679978.1"/>
    </source>
</evidence>
<dbReference type="SUPFAM" id="SSF51735">
    <property type="entry name" value="NAD(P)-binding Rossmann-fold domains"/>
    <property type="match status" value="1"/>
</dbReference>
<comment type="similarity">
    <text evidence="1 4">Belongs to the short-chain dehydrogenases/reductases (SDR) family.</text>
</comment>